<keyword evidence="1" id="KW-0732">Signal</keyword>
<dbReference type="AlphaFoldDB" id="A0ABD3NT25"/>
<feature type="chain" id="PRO_5044832547" evidence="1">
    <location>
        <begin position="22"/>
        <end position="302"/>
    </location>
</feature>
<accession>A0ABD3NT25</accession>
<sequence length="302" mass="32543">MLSPSPTRLITLLSLLPSLLAQSDGSSTPSPATTAAADTFSTSTYSCYDPTLPQQVYRGQNTTICLYAGPNGDWSSDISYRRFAVNLVADEFSSYKIPGSFNSIVQSNPFGSEATHVFASSQSSLSFLRRYYDTTTQYLYPYLTAIVDVRDGKVAGIAWDDACIFCNRDRCLANTYNFDGSEATQEQISQPTNGCYFTRDECVALHAGGTDDCDLKLYVVWTGKDAHGRVLLSSDSRFSAFPPNRIQENVMAGVDSALGNLNDMKEKVTDTFTGAVETVTGAVDAAGGAANSTANFFTGSGR</sequence>
<keyword evidence="3" id="KW-1185">Reference proteome</keyword>
<organism evidence="2 3">
    <name type="scientific">Cyclotella atomus</name>
    <dbReference type="NCBI Taxonomy" id="382360"/>
    <lineage>
        <taxon>Eukaryota</taxon>
        <taxon>Sar</taxon>
        <taxon>Stramenopiles</taxon>
        <taxon>Ochrophyta</taxon>
        <taxon>Bacillariophyta</taxon>
        <taxon>Coscinodiscophyceae</taxon>
        <taxon>Thalassiosirophycidae</taxon>
        <taxon>Stephanodiscales</taxon>
        <taxon>Stephanodiscaceae</taxon>
        <taxon>Cyclotella</taxon>
    </lineage>
</organism>
<dbReference type="Proteomes" id="UP001530400">
    <property type="component" value="Unassembled WGS sequence"/>
</dbReference>
<evidence type="ECO:0000313" key="2">
    <source>
        <dbReference type="EMBL" id="KAL3778604.1"/>
    </source>
</evidence>
<dbReference type="EMBL" id="JALLPJ020000978">
    <property type="protein sequence ID" value="KAL3778604.1"/>
    <property type="molecule type" value="Genomic_DNA"/>
</dbReference>
<proteinExistence type="predicted"/>
<comment type="caution">
    <text evidence="2">The sequence shown here is derived from an EMBL/GenBank/DDBJ whole genome shotgun (WGS) entry which is preliminary data.</text>
</comment>
<evidence type="ECO:0000256" key="1">
    <source>
        <dbReference type="SAM" id="SignalP"/>
    </source>
</evidence>
<gene>
    <name evidence="2" type="ORF">ACHAWO_013435</name>
</gene>
<protein>
    <submittedName>
        <fullName evidence="2">Uncharacterized protein</fullName>
    </submittedName>
</protein>
<evidence type="ECO:0000313" key="3">
    <source>
        <dbReference type="Proteomes" id="UP001530400"/>
    </source>
</evidence>
<name>A0ABD3NT25_9STRA</name>
<reference evidence="2 3" key="1">
    <citation type="submission" date="2024-10" db="EMBL/GenBank/DDBJ databases">
        <title>Updated reference genomes for cyclostephanoid diatoms.</title>
        <authorList>
            <person name="Roberts W.R."/>
            <person name="Alverson A.J."/>
        </authorList>
    </citation>
    <scope>NUCLEOTIDE SEQUENCE [LARGE SCALE GENOMIC DNA]</scope>
    <source>
        <strain evidence="2 3">AJA010-31</strain>
    </source>
</reference>
<feature type="signal peptide" evidence="1">
    <location>
        <begin position="1"/>
        <end position="21"/>
    </location>
</feature>